<keyword evidence="1" id="KW-0812">Transmembrane</keyword>
<comment type="caution">
    <text evidence="2">The sequence shown here is derived from an EMBL/GenBank/DDBJ whole genome shotgun (WGS) entry which is preliminary data.</text>
</comment>
<keyword evidence="1" id="KW-1133">Transmembrane helix</keyword>
<keyword evidence="3" id="KW-1185">Reference proteome</keyword>
<feature type="transmembrane region" description="Helical" evidence="1">
    <location>
        <begin position="35"/>
        <end position="54"/>
    </location>
</feature>
<evidence type="ECO:0000256" key="1">
    <source>
        <dbReference type="SAM" id="Phobius"/>
    </source>
</evidence>
<gene>
    <name evidence="2" type="ORF">MANES_02G142101v8</name>
</gene>
<organism evidence="2 3">
    <name type="scientific">Manihot esculenta</name>
    <name type="common">Cassava</name>
    <name type="synonym">Jatropha manihot</name>
    <dbReference type="NCBI Taxonomy" id="3983"/>
    <lineage>
        <taxon>Eukaryota</taxon>
        <taxon>Viridiplantae</taxon>
        <taxon>Streptophyta</taxon>
        <taxon>Embryophyta</taxon>
        <taxon>Tracheophyta</taxon>
        <taxon>Spermatophyta</taxon>
        <taxon>Magnoliopsida</taxon>
        <taxon>eudicotyledons</taxon>
        <taxon>Gunneridae</taxon>
        <taxon>Pentapetalae</taxon>
        <taxon>rosids</taxon>
        <taxon>fabids</taxon>
        <taxon>Malpighiales</taxon>
        <taxon>Euphorbiaceae</taxon>
        <taxon>Crotonoideae</taxon>
        <taxon>Manihoteae</taxon>
        <taxon>Manihot</taxon>
    </lineage>
</organism>
<reference evidence="3" key="1">
    <citation type="journal article" date="2016" name="Nat. Biotechnol.">
        <title>Sequencing wild and cultivated cassava and related species reveals extensive interspecific hybridization and genetic diversity.</title>
        <authorList>
            <person name="Bredeson J.V."/>
            <person name="Lyons J.B."/>
            <person name="Prochnik S.E."/>
            <person name="Wu G.A."/>
            <person name="Ha C.M."/>
            <person name="Edsinger-Gonzales E."/>
            <person name="Grimwood J."/>
            <person name="Schmutz J."/>
            <person name="Rabbi I.Y."/>
            <person name="Egesi C."/>
            <person name="Nauluvula P."/>
            <person name="Lebot V."/>
            <person name="Ndunguru J."/>
            <person name="Mkamilo G."/>
            <person name="Bart R.S."/>
            <person name="Setter T.L."/>
            <person name="Gleadow R.M."/>
            <person name="Kulakow P."/>
            <person name="Ferguson M.E."/>
            <person name="Rounsley S."/>
            <person name="Rokhsar D.S."/>
        </authorList>
    </citation>
    <scope>NUCLEOTIDE SEQUENCE [LARGE SCALE GENOMIC DNA]</scope>
    <source>
        <strain evidence="3">cv. AM560-2</strain>
    </source>
</reference>
<protein>
    <submittedName>
        <fullName evidence="2">Uncharacterized protein</fullName>
    </submittedName>
</protein>
<feature type="transmembrane region" description="Helical" evidence="1">
    <location>
        <begin position="66"/>
        <end position="88"/>
    </location>
</feature>
<keyword evidence="1" id="KW-0472">Membrane</keyword>
<sequence length="137" mass="15329">MATLSLILLFADIAYKRSSHSKPHHHLDCNFVDTFVMFSSLLTLISASIHYNYLSNGKQQPICFSMIPLTFSVCVVCVFCSCIFRISADKLVFTMRCRHLGPMNLEIEMGGKLYDKLGPTQFGGSICQMGQMHPQGV</sequence>
<evidence type="ECO:0000313" key="2">
    <source>
        <dbReference type="EMBL" id="OAY58006.1"/>
    </source>
</evidence>
<name>A0A2C9WDT5_MANES</name>
<dbReference type="Gramene" id="Manes.02G142101.1.v8.1">
    <property type="protein sequence ID" value="Manes.02G142101.1.v8.1.CDS.1"/>
    <property type="gene ID" value="Manes.02G142101.v8.1"/>
</dbReference>
<dbReference type="Proteomes" id="UP000091857">
    <property type="component" value="Chromosome 2"/>
</dbReference>
<proteinExistence type="predicted"/>
<dbReference type="EMBL" id="CM004388">
    <property type="protein sequence ID" value="OAY58006.1"/>
    <property type="molecule type" value="Genomic_DNA"/>
</dbReference>
<accession>A0A2C9WDT5</accession>
<dbReference type="AlphaFoldDB" id="A0A2C9WDT5"/>
<evidence type="ECO:0000313" key="3">
    <source>
        <dbReference type="Proteomes" id="UP000091857"/>
    </source>
</evidence>